<dbReference type="AlphaFoldDB" id="A0A9W6YE64"/>
<accession>A0A9W6YE64</accession>
<dbReference type="CDD" id="cd06093">
    <property type="entry name" value="PX_domain"/>
    <property type="match status" value="1"/>
</dbReference>
<dbReference type="Pfam" id="PF00787">
    <property type="entry name" value="PX"/>
    <property type="match status" value="1"/>
</dbReference>
<keyword evidence="4" id="KW-1185">Reference proteome</keyword>
<dbReference type="Pfam" id="PF00612">
    <property type="entry name" value="IQ"/>
    <property type="match status" value="2"/>
</dbReference>
<organism evidence="3 4">
    <name type="scientific">Phytophthora fragariaefolia</name>
    <dbReference type="NCBI Taxonomy" id="1490495"/>
    <lineage>
        <taxon>Eukaryota</taxon>
        <taxon>Sar</taxon>
        <taxon>Stramenopiles</taxon>
        <taxon>Oomycota</taxon>
        <taxon>Peronosporomycetes</taxon>
        <taxon>Peronosporales</taxon>
        <taxon>Peronosporaceae</taxon>
        <taxon>Phytophthora</taxon>
    </lineage>
</organism>
<dbReference type="InterPro" id="IPR006615">
    <property type="entry name" value="Pept_C19_DUSP"/>
</dbReference>
<dbReference type="SUPFAM" id="SSF143791">
    <property type="entry name" value="DUSP-like"/>
    <property type="match status" value="1"/>
</dbReference>
<evidence type="ECO:0000259" key="1">
    <source>
        <dbReference type="PROSITE" id="PS50195"/>
    </source>
</evidence>
<dbReference type="GO" id="GO:0035091">
    <property type="term" value="F:phosphatidylinositol binding"/>
    <property type="evidence" value="ECO:0007669"/>
    <property type="project" value="InterPro"/>
</dbReference>
<evidence type="ECO:0000313" key="3">
    <source>
        <dbReference type="EMBL" id="GMF61638.1"/>
    </source>
</evidence>
<dbReference type="OrthoDB" id="428895at2759"/>
<dbReference type="SMART" id="SM00695">
    <property type="entry name" value="DUSP"/>
    <property type="match status" value="1"/>
</dbReference>
<proteinExistence type="predicted"/>
<gene>
    <name evidence="3" type="ORF">Pfra01_002680400</name>
</gene>
<protein>
    <submittedName>
        <fullName evidence="3">Unnamed protein product</fullName>
    </submittedName>
</protein>
<reference evidence="3" key="1">
    <citation type="submission" date="2023-04" db="EMBL/GenBank/DDBJ databases">
        <title>Phytophthora fragariaefolia NBRC 109709.</title>
        <authorList>
            <person name="Ichikawa N."/>
            <person name="Sato H."/>
            <person name="Tonouchi N."/>
        </authorList>
    </citation>
    <scope>NUCLEOTIDE SEQUENCE</scope>
    <source>
        <strain evidence="3">NBRC 109709</strain>
    </source>
</reference>
<sequence length="652" mass="73186">MVVLSVAKVKEATARAFDELQLPVGASEEQVVSRFRKICLDRVVNPPAETSDCTVVNDQASPKAHAADADDERFQRQAVAYRFLCSLPLLPGAEYQAEHLLATLRPLDPQANSNEANERASAMLDVSISSMERAQQAGHLPYTNFVIRVHYCLRRHVVRRRYSEFLALHMLLEKKLPVLPQLPERNWVYALKMPPAERARRLASYLQRITTLLATRGVFSLQVMAFLEIDVPRVRGEEEALAVDILSRSTRGGGDNIFFIVHSPWISSWKRFVTTHQLPSGPIPNQHLLEAATPEATSRRPKEGLVAAQHYRCVNGSTWRYWHLIYGGGPPIRRQTPSIYGRSACDLATLAVLVQRLVRGFLARRAMQQARIQQKLQDPETCHTVAAKARHRALEARLDIVRQYVEVREFQTRHVAALKIQRAFRMFLLRSEHALLLAESAVPDGATTQGLKQISDDRLALEELALVEDPALRLAHFLATMLAGVPLRKLRSRIKMPAWRLFRLDAIASELQWSSSTSAKTNAMAFADVEKLTTETPLAKRPSFVRRMSVPLGSEDGAAIREATADTSHAVVVRYREGGVRRELMLICEGPGELEVLYFGLSALVSEVSSRTANGATFVDGHGIIRKRVPHAKRLLREAHALLEQCRDQSHE</sequence>
<comment type="caution">
    <text evidence="3">The sequence shown here is derived from an EMBL/GenBank/DDBJ whole genome shotgun (WGS) entry which is preliminary data.</text>
</comment>
<dbReference type="InterPro" id="IPR035927">
    <property type="entry name" value="DUSP-like_sf"/>
</dbReference>
<feature type="domain" description="DUSP" evidence="2">
    <location>
        <begin position="232"/>
        <end position="337"/>
    </location>
</feature>
<dbReference type="GO" id="GO:0004843">
    <property type="term" value="F:cysteine-type deubiquitinase activity"/>
    <property type="evidence" value="ECO:0007669"/>
    <property type="project" value="InterPro"/>
</dbReference>
<dbReference type="Gene3D" id="3.30.2230.10">
    <property type="entry name" value="DUSP-like"/>
    <property type="match status" value="1"/>
</dbReference>
<dbReference type="PROSITE" id="PS50195">
    <property type="entry name" value="PX"/>
    <property type="match status" value="1"/>
</dbReference>
<feature type="domain" description="PX" evidence="1">
    <location>
        <begin position="123"/>
        <end position="234"/>
    </location>
</feature>
<dbReference type="PROSITE" id="PS51283">
    <property type="entry name" value="DUSP"/>
    <property type="match status" value="1"/>
</dbReference>
<dbReference type="InterPro" id="IPR001683">
    <property type="entry name" value="PX_dom"/>
</dbReference>
<dbReference type="InterPro" id="IPR036871">
    <property type="entry name" value="PX_dom_sf"/>
</dbReference>
<dbReference type="PROSITE" id="PS50096">
    <property type="entry name" value="IQ"/>
    <property type="match status" value="2"/>
</dbReference>
<dbReference type="Pfam" id="PF06337">
    <property type="entry name" value="DUSP"/>
    <property type="match status" value="1"/>
</dbReference>
<dbReference type="EMBL" id="BSXT01005999">
    <property type="protein sequence ID" value="GMF61638.1"/>
    <property type="molecule type" value="Genomic_DNA"/>
</dbReference>
<dbReference type="SMART" id="SM00312">
    <property type="entry name" value="PX"/>
    <property type="match status" value="1"/>
</dbReference>
<evidence type="ECO:0000259" key="2">
    <source>
        <dbReference type="PROSITE" id="PS51283"/>
    </source>
</evidence>
<evidence type="ECO:0000313" key="4">
    <source>
        <dbReference type="Proteomes" id="UP001165121"/>
    </source>
</evidence>
<dbReference type="SUPFAM" id="SSF64268">
    <property type="entry name" value="PX domain"/>
    <property type="match status" value="1"/>
</dbReference>
<dbReference type="InterPro" id="IPR000048">
    <property type="entry name" value="IQ_motif_EF-hand-BS"/>
</dbReference>
<dbReference type="Proteomes" id="UP001165121">
    <property type="component" value="Unassembled WGS sequence"/>
</dbReference>
<name>A0A9W6YE64_9STRA</name>
<dbReference type="SMART" id="SM00015">
    <property type="entry name" value="IQ"/>
    <property type="match status" value="2"/>
</dbReference>
<dbReference type="Gene3D" id="3.30.1520.10">
    <property type="entry name" value="Phox-like domain"/>
    <property type="match status" value="1"/>
</dbReference>